<keyword evidence="1" id="KW-0175">Coiled coil</keyword>
<name>A0A6V7XEF0_MELEN</name>
<dbReference type="EMBL" id="CAJEWN010001468">
    <property type="protein sequence ID" value="CAD2197719.1"/>
    <property type="molecule type" value="Genomic_DNA"/>
</dbReference>
<evidence type="ECO:0000313" key="3">
    <source>
        <dbReference type="Proteomes" id="UP000580250"/>
    </source>
</evidence>
<gene>
    <name evidence="2" type="ORF">MENT_LOCUS50990</name>
</gene>
<evidence type="ECO:0000313" key="2">
    <source>
        <dbReference type="EMBL" id="CAD2197719.1"/>
    </source>
</evidence>
<protein>
    <submittedName>
        <fullName evidence="2">Uncharacterized protein</fullName>
    </submittedName>
</protein>
<evidence type="ECO:0000256" key="1">
    <source>
        <dbReference type="SAM" id="Coils"/>
    </source>
</evidence>
<dbReference type="Proteomes" id="UP000580250">
    <property type="component" value="Unassembled WGS sequence"/>
</dbReference>
<sequence>MDLFCYYRYMDNLIKSSNDWKDKNLQKAIIKIWDERRICIDLIYDWIFINDGQQKADEQHVKVIYICELWQLKTKKLVENKMTIKGKEAENELKNLENLRKEWKKLEPPIIEIIRENLIIKNNKLLNDREVVNEYHIWIKNEFDKNVELILENKNSNSGKINIF</sequence>
<feature type="coiled-coil region" evidence="1">
    <location>
        <begin position="79"/>
        <end position="106"/>
    </location>
</feature>
<comment type="caution">
    <text evidence="2">The sequence shown here is derived from an EMBL/GenBank/DDBJ whole genome shotgun (WGS) entry which is preliminary data.</text>
</comment>
<dbReference type="AlphaFoldDB" id="A0A6V7XEF0"/>
<proteinExistence type="predicted"/>
<reference evidence="2 3" key="1">
    <citation type="submission" date="2020-08" db="EMBL/GenBank/DDBJ databases">
        <authorList>
            <person name="Koutsovoulos G."/>
            <person name="Danchin GJ E."/>
        </authorList>
    </citation>
    <scope>NUCLEOTIDE SEQUENCE [LARGE SCALE GENOMIC DNA]</scope>
</reference>
<accession>A0A6V7XEF0</accession>
<organism evidence="2 3">
    <name type="scientific">Meloidogyne enterolobii</name>
    <name type="common">Root-knot nematode worm</name>
    <name type="synonym">Meloidogyne mayaguensis</name>
    <dbReference type="NCBI Taxonomy" id="390850"/>
    <lineage>
        <taxon>Eukaryota</taxon>
        <taxon>Metazoa</taxon>
        <taxon>Ecdysozoa</taxon>
        <taxon>Nematoda</taxon>
        <taxon>Chromadorea</taxon>
        <taxon>Rhabditida</taxon>
        <taxon>Tylenchina</taxon>
        <taxon>Tylenchomorpha</taxon>
        <taxon>Tylenchoidea</taxon>
        <taxon>Meloidogynidae</taxon>
        <taxon>Meloidogyninae</taxon>
        <taxon>Meloidogyne</taxon>
    </lineage>
</organism>